<gene>
    <name evidence="5" type="ORF">I2501_01080</name>
</gene>
<dbReference type="Gene3D" id="3.30.920.50">
    <property type="entry name" value="Beta-1,3-glucanase, C-terminal domain"/>
    <property type="match status" value="1"/>
</dbReference>
<comment type="caution">
    <text evidence="5">The sequence shown here is derived from an EMBL/GenBank/DDBJ whole genome shotgun (WGS) entry which is preliminary data.</text>
</comment>
<feature type="domain" description="CBM6" evidence="3">
    <location>
        <begin position="420"/>
        <end position="551"/>
    </location>
</feature>
<organism evidence="5 6">
    <name type="scientific">Streptacidiphilus fuscans</name>
    <dbReference type="NCBI Taxonomy" id="2789292"/>
    <lineage>
        <taxon>Bacteria</taxon>
        <taxon>Bacillati</taxon>
        <taxon>Actinomycetota</taxon>
        <taxon>Actinomycetes</taxon>
        <taxon>Kitasatosporales</taxon>
        <taxon>Streptomycetaceae</taxon>
        <taxon>Streptacidiphilus</taxon>
    </lineage>
</organism>
<dbReference type="InterPro" id="IPR006311">
    <property type="entry name" value="TAT_signal"/>
</dbReference>
<dbReference type="InterPro" id="IPR008979">
    <property type="entry name" value="Galactose-bd-like_sf"/>
</dbReference>
<dbReference type="AlphaFoldDB" id="A0A931AY02"/>
<dbReference type="EMBL" id="JADPRT010000001">
    <property type="protein sequence ID" value="MBF9066628.1"/>
    <property type="molecule type" value="Genomic_DNA"/>
</dbReference>
<dbReference type="PROSITE" id="PS51318">
    <property type="entry name" value="TAT"/>
    <property type="match status" value="1"/>
</dbReference>
<dbReference type="Gene3D" id="2.60.110.10">
    <property type="entry name" value="Thaumatin"/>
    <property type="match status" value="1"/>
</dbReference>
<dbReference type="InterPro" id="IPR005084">
    <property type="entry name" value="CBM6"/>
</dbReference>
<keyword evidence="6" id="KW-1185">Reference proteome</keyword>
<dbReference type="InterPro" id="IPR006584">
    <property type="entry name" value="Cellulose-bd_IV"/>
</dbReference>
<dbReference type="PROSITE" id="PS51175">
    <property type="entry name" value="CBM6"/>
    <property type="match status" value="1"/>
</dbReference>
<proteinExistence type="predicted"/>
<dbReference type="Pfam" id="PF16483">
    <property type="entry name" value="Glyco_hydro_64"/>
    <property type="match status" value="1"/>
</dbReference>
<feature type="domain" description="GH64" evidence="4">
    <location>
        <begin position="35"/>
        <end position="385"/>
    </location>
</feature>
<keyword evidence="1 2" id="KW-0732">Signal</keyword>
<evidence type="ECO:0000313" key="5">
    <source>
        <dbReference type="EMBL" id="MBF9066628.1"/>
    </source>
</evidence>
<evidence type="ECO:0000313" key="6">
    <source>
        <dbReference type="Proteomes" id="UP000657385"/>
    </source>
</evidence>
<evidence type="ECO:0000256" key="2">
    <source>
        <dbReference type="SAM" id="SignalP"/>
    </source>
</evidence>
<feature type="chain" id="PRO_5037404010" evidence="2">
    <location>
        <begin position="35"/>
        <end position="553"/>
    </location>
</feature>
<dbReference type="SUPFAM" id="SSF49785">
    <property type="entry name" value="Galactose-binding domain-like"/>
    <property type="match status" value="1"/>
</dbReference>
<sequence>MLSRRTFLTATATASAAALTAPAWLPGLATPAAAAVSLPITLQNNSGSAAPVYAYISGADTTGWPGFVASDGTFQRLPNPSATLTPTPDYSIALGATGTSTTVPLSEYVIGGRVWFSTGQKIQFFVNPGPGLVQPGFTSSDPNWLTDWTFCEFTYNSANLYANISYVDLVASPISMQTTGSSGTQTVSPLPAGALASIASGLISQHASDGAPWDTLVATDSSGAVLRVMAPTHATTDFGGYWTSYLDQVWSRFTTTPLTIDTQSQGTFTGTVSGGVLTFSGLNDDGVAFTQPSAADIFSCNSGPLYNSGGDARGAVAARLGAALNRSTLLLAGGENQPGGVAASQYYGNAITNHYARLVHQYATIGYAFPYDDVGPTGSAPVDGHLQDPAPTSWTIALGSGVTGSGGGGGGGGGSVSAYSTIQASTYSAQSGTGTEACSDAGGGLDVGWISSGDWLQYKGLDFGNTSPVQVLARLASGAAAGVSGAVQFRLDSTTGPVVAEIDIANTGGWQSWETVPMNLGSSATGVHDLFLTFGTGSTSDFVNIHWFTFSAT</sequence>
<dbReference type="InterPro" id="IPR042517">
    <property type="entry name" value="Glyco_hydro_64_N_2"/>
</dbReference>
<dbReference type="InterPro" id="IPR037176">
    <property type="entry name" value="Osmotin/thaumatin-like_sf"/>
</dbReference>
<dbReference type="RefSeq" id="WP_196191823.1">
    <property type="nucleotide sequence ID" value="NZ_JADPRT010000001.1"/>
</dbReference>
<dbReference type="Pfam" id="PF03422">
    <property type="entry name" value="CBM_6"/>
    <property type="match status" value="1"/>
</dbReference>
<dbReference type="PANTHER" id="PTHR38165:SF1">
    <property type="entry name" value="GLUCANASE B"/>
    <property type="match status" value="1"/>
</dbReference>
<dbReference type="PROSITE" id="PS52006">
    <property type="entry name" value="GH64"/>
    <property type="match status" value="1"/>
</dbReference>
<dbReference type="InterPro" id="IPR037398">
    <property type="entry name" value="Glyco_hydro_64_fam"/>
</dbReference>
<name>A0A931AY02_9ACTN</name>
<dbReference type="SMART" id="SM00606">
    <property type="entry name" value="CBD_IV"/>
    <property type="match status" value="1"/>
</dbReference>
<dbReference type="InterPro" id="IPR032477">
    <property type="entry name" value="Glyco_hydro_64"/>
</dbReference>
<reference evidence="5" key="1">
    <citation type="submission" date="2020-11" db="EMBL/GenBank/DDBJ databases">
        <title>Isolation and identification of active actinomycetes.</title>
        <authorList>
            <person name="Yu B."/>
        </authorList>
    </citation>
    <scope>NUCLEOTIDE SEQUENCE</scope>
    <source>
        <strain evidence="5">NEAU-YB345</strain>
    </source>
</reference>
<evidence type="ECO:0000259" key="3">
    <source>
        <dbReference type="PROSITE" id="PS51175"/>
    </source>
</evidence>
<dbReference type="Proteomes" id="UP000657385">
    <property type="component" value="Unassembled WGS sequence"/>
</dbReference>
<protein>
    <submittedName>
        <fullName evidence="5">Carbohydrate-binding protein</fullName>
    </submittedName>
</protein>
<accession>A0A931AY02</accession>
<evidence type="ECO:0000259" key="4">
    <source>
        <dbReference type="PROSITE" id="PS52006"/>
    </source>
</evidence>
<feature type="signal peptide" evidence="2">
    <location>
        <begin position="1"/>
        <end position="34"/>
    </location>
</feature>
<dbReference type="GO" id="GO:0030246">
    <property type="term" value="F:carbohydrate binding"/>
    <property type="evidence" value="ECO:0007669"/>
    <property type="project" value="InterPro"/>
</dbReference>
<evidence type="ECO:0000256" key="1">
    <source>
        <dbReference type="ARBA" id="ARBA00022729"/>
    </source>
</evidence>
<dbReference type="PANTHER" id="PTHR38165">
    <property type="match status" value="1"/>
</dbReference>
<dbReference type="CDD" id="cd04084">
    <property type="entry name" value="CBM6_xylanase-like"/>
    <property type="match status" value="1"/>
</dbReference>
<dbReference type="Gene3D" id="2.60.120.260">
    <property type="entry name" value="Galactose-binding domain-like"/>
    <property type="match status" value="1"/>
</dbReference>